<keyword evidence="2" id="KW-0378">Hydrolase</keyword>
<sequence>MDLLQIEEHTKPGSLKSYIYYGERTGDANELEKYDIVLTTYSILSSEDTWIDSPIKKIEWWRVILDEAHVIKNANAQQSRAVNNLKAIRSLIQRPLAQGDEKGVSRLQVLMSTMSLRRTKEKALTGLPSKSIETFFVELSGEEREIYDQMESEAKKIVNQYISSDSSMKNYWTVLSVIVRLRQICIDLALCPSDLRSLLPSNKIGG</sequence>
<keyword evidence="1" id="KW-0547">Nucleotide-binding</keyword>
<keyword evidence="3" id="KW-0347">Helicase</keyword>
<comment type="caution">
    <text evidence="6">The sequence shown here is derived from an EMBL/GenBank/DDBJ whole genome shotgun (WGS) entry which is preliminary data.</text>
</comment>
<evidence type="ECO:0000256" key="4">
    <source>
        <dbReference type="ARBA" id="ARBA00022840"/>
    </source>
</evidence>
<dbReference type="Proteomes" id="UP000823775">
    <property type="component" value="Unassembled WGS sequence"/>
</dbReference>
<evidence type="ECO:0000313" key="7">
    <source>
        <dbReference type="Proteomes" id="UP000823775"/>
    </source>
</evidence>
<dbReference type="PANTHER" id="PTHR45626">
    <property type="entry name" value="TRANSCRIPTION TERMINATION FACTOR 2-RELATED"/>
    <property type="match status" value="1"/>
</dbReference>
<name>A0ABS8W3Z6_DATST</name>
<dbReference type="SUPFAM" id="SSF52540">
    <property type="entry name" value="P-loop containing nucleoside triphosphate hydrolases"/>
    <property type="match status" value="2"/>
</dbReference>
<evidence type="ECO:0000256" key="2">
    <source>
        <dbReference type="ARBA" id="ARBA00022801"/>
    </source>
</evidence>
<dbReference type="InterPro" id="IPR000330">
    <property type="entry name" value="SNF2_N"/>
</dbReference>
<dbReference type="InterPro" id="IPR027417">
    <property type="entry name" value="P-loop_NTPase"/>
</dbReference>
<keyword evidence="4" id="KW-0067">ATP-binding</keyword>
<dbReference type="InterPro" id="IPR050628">
    <property type="entry name" value="SNF2_RAD54_helicase_TF"/>
</dbReference>
<organism evidence="6 7">
    <name type="scientific">Datura stramonium</name>
    <name type="common">Jimsonweed</name>
    <name type="synonym">Common thornapple</name>
    <dbReference type="NCBI Taxonomy" id="4076"/>
    <lineage>
        <taxon>Eukaryota</taxon>
        <taxon>Viridiplantae</taxon>
        <taxon>Streptophyta</taxon>
        <taxon>Embryophyta</taxon>
        <taxon>Tracheophyta</taxon>
        <taxon>Spermatophyta</taxon>
        <taxon>Magnoliopsida</taxon>
        <taxon>eudicotyledons</taxon>
        <taxon>Gunneridae</taxon>
        <taxon>Pentapetalae</taxon>
        <taxon>asterids</taxon>
        <taxon>lamiids</taxon>
        <taxon>Solanales</taxon>
        <taxon>Solanaceae</taxon>
        <taxon>Solanoideae</taxon>
        <taxon>Datureae</taxon>
        <taxon>Datura</taxon>
    </lineage>
</organism>
<accession>A0ABS8W3Z6</accession>
<evidence type="ECO:0000256" key="3">
    <source>
        <dbReference type="ARBA" id="ARBA00022806"/>
    </source>
</evidence>
<gene>
    <name evidence="6" type="ORF">HAX54_043940</name>
</gene>
<dbReference type="PANTHER" id="PTHR45626:SF17">
    <property type="entry name" value="HELICASE-LIKE TRANSCRIPTION FACTOR"/>
    <property type="match status" value="1"/>
</dbReference>
<evidence type="ECO:0000259" key="5">
    <source>
        <dbReference type="Pfam" id="PF00176"/>
    </source>
</evidence>
<reference evidence="6 7" key="1">
    <citation type="journal article" date="2021" name="BMC Genomics">
        <title>Datura genome reveals duplications of psychoactive alkaloid biosynthetic genes and high mutation rate following tissue culture.</title>
        <authorList>
            <person name="Rajewski A."/>
            <person name="Carter-House D."/>
            <person name="Stajich J."/>
            <person name="Litt A."/>
        </authorList>
    </citation>
    <scope>NUCLEOTIDE SEQUENCE [LARGE SCALE GENOMIC DNA]</scope>
    <source>
        <strain evidence="6">AR-01</strain>
    </source>
</reference>
<dbReference type="EMBL" id="JACEIK010006639">
    <property type="protein sequence ID" value="MCE2056031.1"/>
    <property type="molecule type" value="Genomic_DNA"/>
</dbReference>
<evidence type="ECO:0000256" key="1">
    <source>
        <dbReference type="ARBA" id="ARBA00022741"/>
    </source>
</evidence>
<protein>
    <recommendedName>
        <fullName evidence="5">SNF2 N-terminal domain-containing protein</fullName>
    </recommendedName>
</protein>
<evidence type="ECO:0000313" key="6">
    <source>
        <dbReference type="EMBL" id="MCE2056031.1"/>
    </source>
</evidence>
<dbReference type="Gene3D" id="3.40.50.300">
    <property type="entry name" value="P-loop containing nucleotide triphosphate hydrolases"/>
    <property type="match status" value="1"/>
</dbReference>
<keyword evidence="7" id="KW-1185">Reference proteome</keyword>
<dbReference type="Gene3D" id="3.40.50.10810">
    <property type="entry name" value="Tandem AAA-ATPase domain"/>
    <property type="match status" value="2"/>
</dbReference>
<dbReference type="InterPro" id="IPR038718">
    <property type="entry name" value="SNF2-like_sf"/>
</dbReference>
<proteinExistence type="predicted"/>
<feature type="domain" description="SNF2 N-terminal" evidence="5">
    <location>
        <begin position="5"/>
        <end position="91"/>
    </location>
</feature>
<dbReference type="Pfam" id="PF00176">
    <property type="entry name" value="SNF2-rel_dom"/>
    <property type="match status" value="1"/>
</dbReference>